<evidence type="ECO:0000256" key="7">
    <source>
        <dbReference type="ARBA" id="ARBA00022840"/>
    </source>
</evidence>
<evidence type="ECO:0000259" key="10">
    <source>
        <dbReference type="Pfam" id="PF01909"/>
    </source>
</evidence>
<proteinExistence type="inferred from homology"/>
<keyword evidence="6" id="KW-0547">Nucleotide-binding</keyword>
<dbReference type="AlphaFoldDB" id="A0ABD3RW33"/>
<dbReference type="SUPFAM" id="SSF81631">
    <property type="entry name" value="PAP/OAS1 substrate-binding domain"/>
    <property type="match status" value="1"/>
</dbReference>
<dbReference type="Pfam" id="PF04928">
    <property type="entry name" value="PAP_central"/>
    <property type="match status" value="1"/>
</dbReference>
<evidence type="ECO:0000256" key="9">
    <source>
        <dbReference type="SAM" id="MobiDB-lite"/>
    </source>
</evidence>
<feature type="region of interest" description="Disordered" evidence="9">
    <location>
        <begin position="1"/>
        <end position="43"/>
    </location>
</feature>
<accession>A0ABD3RW33</accession>
<dbReference type="Pfam" id="PF04926">
    <property type="entry name" value="PAP_RNA-bind"/>
    <property type="match status" value="1"/>
</dbReference>
<gene>
    <name evidence="13" type="ORF">ACHAXA_007364</name>
</gene>
<dbReference type="InterPro" id="IPR007012">
    <property type="entry name" value="PolA_pol_cen_dom"/>
</dbReference>
<evidence type="ECO:0000256" key="6">
    <source>
        <dbReference type="ARBA" id="ARBA00022741"/>
    </source>
</evidence>
<sequence>YPTSTPPAAPRRPEVLLSRDLSGRQRRRPAMTTGIMGNDDLDVHNRSRNRKQERMLSDWSNSLIVAPLPKTGDGRDDVGVGNEMKSRTVASPPPPPPALLSFGSYRLGVHSPDADVDCLVLAPPHCRREDFFGGWVDMLGRMTTNDDENGTPGRISGLDESSVRSVNGVRVAQFLLDSISTPDECDGPPPPPVDTTITTTSAPVVVPSAINDAILRRLDNFRLTLRLVKAWARNHGLYANVLGFLGGVNWAILVCWVCERNPDESPSRLLQIFFRTFAYWKWPVPVTLSKQQNDPPAGGERERVAGLTCALVKPLPTWDPIKNYRDSKHIMPIITPCYPPMNSSYNVGEPQLRRMRDELLRASKLCDSMMNDNSLSLCSCWDDLFKGTEFFKQHANYLQVCAVDITGNNEDEFRYWFGLCESRMRLLIVGLESPIDGVQAYPYAKFFHRREKKGMEGGIDGENVKCVTSYFVALRFAHTAKRIDLGPLVRDFLQMVNSVEGRTSSMDLAMHIVAKNDLPPYVFADSK</sequence>
<keyword evidence="5" id="KW-0808">Transferase</keyword>
<evidence type="ECO:0000256" key="8">
    <source>
        <dbReference type="ARBA" id="ARBA00023242"/>
    </source>
</evidence>
<evidence type="ECO:0000313" key="14">
    <source>
        <dbReference type="Proteomes" id="UP001530377"/>
    </source>
</evidence>
<evidence type="ECO:0000256" key="1">
    <source>
        <dbReference type="ARBA" id="ARBA00004123"/>
    </source>
</evidence>
<evidence type="ECO:0000259" key="12">
    <source>
        <dbReference type="Pfam" id="PF04928"/>
    </source>
</evidence>
<dbReference type="Proteomes" id="UP001530377">
    <property type="component" value="Unassembled WGS sequence"/>
</dbReference>
<comment type="caution">
    <text evidence="13">The sequence shown here is derived from an EMBL/GenBank/DDBJ whole genome shotgun (WGS) entry which is preliminary data.</text>
</comment>
<dbReference type="SUPFAM" id="SSF55003">
    <property type="entry name" value="PAP/Archaeal CCA-adding enzyme, C-terminal domain"/>
    <property type="match status" value="1"/>
</dbReference>
<keyword evidence="8" id="KW-0539">Nucleus</keyword>
<dbReference type="InterPro" id="IPR007010">
    <property type="entry name" value="PolA_pol_RNA-bd_dom"/>
</dbReference>
<protein>
    <recommendedName>
        <fullName evidence="3">polynucleotide adenylyltransferase</fullName>
        <ecNumber evidence="3">2.7.7.19</ecNumber>
    </recommendedName>
</protein>
<dbReference type="GO" id="GO:0006397">
    <property type="term" value="P:mRNA processing"/>
    <property type="evidence" value="ECO:0007669"/>
    <property type="project" value="UniProtKB-KW"/>
</dbReference>
<dbReference type="GO" id="GO:1990817">
    <property type="term" value="F:poly(A) RNA polymerase activity"/>
    <property type="evidence" value="ECO:0007669"/>
    <property type="project" value="UniProtKB-EC"/>
</dbReference>
<keyword evidence="4" id="KW-0507">mRNA processing</keyword>
<comment type="subcellular location">
    <subcellularLocation>
        <location evidence="1">Nucleus</location>
    </subcellularLocation>
</comment>
<keyword evidence="14" id="KW-1185">Reference proteome</keyword>
<dbReference type="GO" id="GO:0005524">
    <property type="term" value="F:ATP binding"/>
    <property type="evidence" value="ECO:0007669"/>
    <property type="project" value="UniProtKB-KW"/>
</dbReference>
<name>A0ABD3RW33_9STRA</name>
<dbReference type="EMBL" id="JALLPB020000150">
    <property type="protein sequence ID" value="KAL3816428.1"/>
    <property type="molecule type" value="Genomic_DNA"/>
</dbReference>
<dbReference type="SUPFAM" id="SSF81301">
    <property type="entry name" value="Nucleotidyltransferase"/>
    <property type="match status" value="1"/>
</dbReference>
<comment type="similarity">
    <text evidence="2">Belongs to the poly(A) polymerase family.</text>
</comment>
<feature type="domain" description="Polymerase nucleotidyl transferase" evidence="10">
    <location>
        <begin position="102"/>
        <end position="126"/>
    </location>
</feature>
<feature type="domain" description="Poly(A) polymerase RNA-binding" evidence="11">
    <location>
        <begin position="389"/>
        <end position="452"/>
    </location>
</feature>
<dbReference type="GO" id="GO:0005634">
    <property type="term" value="C:nucleus"/>
    <property type="evidence" value="ECO:0007669"/>
    <property type="project" value="UniProtKB-SubCell"/>
</dbReference>
<keyword evidence="7" id="KW-0067">ATP-binding</keyword>
<evidence type="ECO:0000256" key="5">
    <source>
        <dbReference type="ARBA" id="ARBA00022679"/>
    </source>
</evidence>
<dbReference type="EC" id="2.7.7.19" evidence="3"/>
<evidence type="ECO:0000313" key="13">
    <source>
        <dbReference type="EMBL" id="KAL3816428.1"/>
    </source>
</evidence>
<dbReference type="Gene3D" id="3.30.70.590">
    <property type="entry name" value="Poly(A) polymerase predicted RNA binding domain"/>
    <property type="match status" value="1"/>
</dbReference>
<dbReference type="PANTHER" id="PTHR10682">
    <property type="entry name" value="POLY A POLYMERASE"/>
    <property type="match status" value="1"/>
</dbReference>
<dbReference type="InterPro" id="IPR002934">
    <property type="entry name" value="Polymerase_NTP_transf_dom"/>
</dbReference>
<reference evidence="13 14" key="1">
    <citation type="submission" date="2024-10" db="EMBL/GenBank/DDBJ databases">
        <title>Updated reference genomes for cyclostephanoid diatoms.</title>
        <authorList>
            <person name="Roberts W.R."/>
            <person name="Alverson A.J."/>
        </authorList>
    </citation>
    <scope>NUCLEOTIDE SEQUENCE [LARGE SCALE GENOMIC DNA]</scope>
    <source>
        <strain evidence="13 14">AJA228-03</strain>
    </source>
</reference>
<feature type="domain" description="Poly(A) polymerase central" evidence="12">
    <location>
        <begin position="220"/>
        <end position="385"/>
    </location>
</feature>
<dbReference type="InterPro" id="IPR011068">
    <property type="entry name" value="NuclTrfase_I-like_C"/>
</dbReference>
<evidence type="ECO:0000256" key="4">
    <source>
        <dbReference type="ARBA" id="ARBA00022664"/>
    </source>
</evidence>
<organism evidence="13 14">
    <name type="scientific">Cyclostephanos tholiformis</name>
    <dbReference type="NCBI Taxonomy" id="382380"/>
    <lineage>
        <taxon>Eukaryota</taxon>
        <taxon>Sar</taxon>
        <taxon>Stramenopiles</taxon>
        <taxon>Ochrophyta</taxon>
        <taxon>Bacillariophyta</taxon>
        <taxon>Coscinodiscophyceae</taxon>
        <taxon>Thalassiosirophycidae</taxon>
        <taxon>Stephanodiscales</taxon>
        <taxon>Stephanodiscaceae</taxon>
        <taxon>Cyclostephanos</taxon>
    </lineage>
</organism>
<evidence type="ECO:0000256" key="3">
    <source>
        <dbReference type="ARBA" id="ARBA00012388"/>
    </source>
</evidence>
<dbReference type="Pfam" id="PF01909">
    <property type="entry name" value="NTP_transf_2"/>
    <property type="match status" value="1"/>
</dbReference>
<dbReference type="PANTHER" id="PTHR10682:SF10">
    <property type="entry name" value="POLYNUCLEOTIDE ADENYLYLTRANSFERASE"/>
    <property type="match status" value="1"/>
</dbReference>
<dbReference type="Gene3D" id="1.10.1410.10">
    <property type="match status" value="1"/>
</dbReference>
<feature type="non-terminal residue" evidence="13">
    <location>
        <position position="1"/>
    </location>
</feature>
<dbReference type="InterPro" id="IPR043519">
    <property type="entry name" value="NT_sf"/>
</dbReference>
<feature type="compositionally biased region" description="Pro residues" evidence="9">
    <location>
        <begin position="1"/>
        <end position="10"/>
    </location>
</feature>
<evidence type="ECO:0000259" key="11">
    <source>
        <dbReference type="Pfam" id="PF04926"/>
    </source>
</evidence>
<dbReference type="Gene3D" id="3.30.460.10">
    <property type="entry name" value="Beta Polymerase, domain 2"/>
    <property type="match status" value="1"/>
</dbReference>
<evidence type="ECO:0000256" key="2">
    <source>
        <dbReference type="ARBA" id="ARBA00010912"/>
    </source>
</evidence>